<feature type="region of interest" description="Disordered" evidence="5">
    <location>
        <begin position="466"/>
        <end position="551"/>
    </location>
</feature>
<dbReference type="EMBL" id="JAADYS010000471">
    <property type="protein sequence ID" value="KAF4469457.1"/>
    <property type="molecule type" value="Genomic_DNA"/>
</dbReference>
<keyword evidence="3 6" id="KW-1133">Transmembrane helix</keyword>
<evidence type="ECO:0000313" key="8">
    <source>
        <dbReference type="Proteomes" id="UP000554235"/>
    </source>
</evidence>
<keyword evidence="2 6" id="KW-0812">Transmembrane</keyword>
<dbReference type="OrthoDB" id="3231000at2759"/>
<evidence type="ECO:0000256" key="1">
    <source>
        <dbReference type="ARBA" id="ARBA00004141"/>
    </source>
</evidence>
<evidence type="ECO:0000313" key="7">
    <source>
        <dbReference type="EMBL" id="KAF4469457.1"/>
    </source>
</evidence>
<accession>A0A8H4PL40</accession>
<feature type="compositionally biased region" description="Basic and acidic residues" evidence="5">
    <location>
        <begin position="501"/>
        <end position="520"/>
    </location>
</feature>
<dbReference type="Proteomes" id="UP000554235">
    <property type="component" value="Unassembled WGS sequence"/>
</dbReference>
<evidence type="ECO:0000256" key="4">
    <source>
        <dbReference type="ARBA" id="ARBA00023136"/>
    </source>
</evidence>
<dbReference type="SUPFAM" id="SSF144083">
    <property type="entry name" value="Magnesium transport protein CorA, transmembrane region"/>
    <property type="match status" value="1"/>
</dbReference>
<evidence type="ECO:0000256" key="3">
    <source>
        <dbReference type="ARBA" id="ARBA00022989"/>
    </source>
</evidence>
<comment type="subcellular location">
    <subcellularLocation>
        <location evidence="1">Membrane</location>
        <topology evidence="1">Multi-pass membrane protein</topology>
    </subcellularLocation>
</comment>
<dbReference type="InterPro" id="IPR002523">
    <property type="entry name" value="MgTranspt_CorA/ZnTranspt_ZntB"/>
</dbReference>
<keyword evidence="8" id="KW-1185">Reference proteome</keyword>
<feature type="compositionally biased region" description="Basic residues" evidence="5">
    <location>
        <begin position="490"/>
        <end position="500"/>
    </location>
</feature>
<evidence type="ECO:0000256" key="6">
    <source>
        <dbReference type="SAM" id="Phobius"/>
    </source>
</evidence>
<dbReference type="Gene3D" id="1.20.58.340">
    <property type="entry name" value="Magnesium transport protein CorA, transmembrane region"/>
    <property type="match status" value="1"/>
</dbReference>
<organism evidence="7 8">
    <name type="scientific">Fusarium albosuccineum</name>
    <dbReference type="NCBI Taxonomy" id="1237068"/>
    <lineage>
        <taxon>Eukaryota</taxon>
        <taxon>Fungi</taxon>
        <taxon>Dikarya</taxon>
        <taxon>Ascomycota</taxon>
        <taxon>Pezizomycotina</taxon>
        <taxon>Sordariomycetes</taxon>
        <taxon>Hypocreomycetidae</taxon>
        <taxon>Hypocreales</taxon>
        <taxon>Nectriaceae</taxon>
        <taxon>Fusarium</taxon>
        <taxon>Fusarium decemcellulare species complex</taxon>
    </lineage>
</organism>
<reference evidence="7 8" key="1">
    <citation type="submission" date="2020-01" db="EMBL/GenBank/DDBJ databases">
        <title>Identification and distribution of gene clusters putatively required for synthesis of sphingolipid metabolism inhibitors in phylogenetically diverse species of the filamentous fungus Fusarium.</title>
        <authorList>
            <person name="Kim H.-S."/>
            <person name="Busman M."/>
            <person name="Brown D.W."/>
            <person name="Divon H."/>
            <person name="Uhlig S."/>
            <person name="Proctor R.H."/>
        </authorList>
    </citation>
    <scope>NUCLEOTIDE SEQUENCE [LARGE SCALE GENOMIC DNA]</scope>
    <source>
        <strain evidence="7 8">NRRL 20459</strain>
    </source>
</reference>
<evidence type="ECO:0000256" key="5">
    <source>
        <dbReference type="SAM" id="MobiDB-lite"/>
    </source>
</evidence>
<dbReference type="GO" id="GO:0046873">
    <property type="term" value="F:metal ion transmembrane transporter activity"/>
    <property type="evidence" value="ECO:0007669"/>
    <property type="project" value="InterPro"/>
</dbReference>
<protein>
    <submittedName>
        <fullName evidence="7">Mg2+ transporter -like Zinc transport</fullName>
    </submittedName>
</protein>
<evidence type="ECO:0000256" key="2">
    <source>
        <dbReference type="ARBA" id="ARBA00022692"/>
    </source>
</evidence>
<feature type="region of interest" description="Disordered" evidence="5">
    <location>
        <begin position="1"/>
        <end position="109"/>
    </location>
</feature>
<gene>
    <name evidence="7" type="ORF">FALBO_3649</name>
</gene>
<name>A0A8H4PL40_9HYPO</name>
<dbReference type="AlphaFoldDB" id="A0A8H4PL40"/>
<feature type="transmembrane region" description="Helical" evidence="6">
    <location>
        <begin position="858"/>
        <end position="880"/>
    </location>
</feature>
<dbReference type="Pfam" id="PF01544">
    <property type="entry name" value="CorA"/>
    <property type="match status" value="1"/>
</dbReference>
<feature type="transmembrane region" description="Helical" evidence="6">
    <location>
        <begin position="745"/>
        <end position="766"/>
    </location>
</feature>
<dbReference type="GO" id="GO:0016020">
    <property type="term" value="C:membrane"/>
    <property type="evidence" value="ECO:0007669"/>
    <property type="project" value="UniProtKB-SubCell"/>
</dbReference>
<keyword evidence="4 6" id="KW-0472">Membrane</keyword>
<proteinExistence type="predicted"/>
<dbReference type="InterPro" id="IPR045863">
    <property type="entry name" value="CorA_TM1_TM2"/>
</dbReference>
<comment type="caution">
    <text evidence="7">The sequence shown here is derived from an EMBL/GenBank/DDBJ whole genome shotgun (WGS) entry which is preliminary data.</text>
</comment>
<feature type="transmembrane region" description="Helical" evidence="6">
    <location>
        <begin position="805"/>
        <end position="838"/>
    </location>
</feature>
<sequence length="936" mass="107479">MFGKKRRGAAADDEEQLPGYELEWPTSQRWNPHYDVPRNSIDANHRDFAASLDSALGKDGHDDGQDAAPSRPTIQRTARSMSYGRNKRDRDTRGIGIRENIPEEEVEEEEEEEFSNLKLWIETVSELYMNELDNRARWDPRWLNITRRERFEGLQSATVSIVDYLADDAVERSNPITTKKDLATALNSRPRNSQVRVIMVSDLSRFLMGVLGQLYNIDPEFWYEHLIASGYGASDSGLKLKNAVWMNWAERETRFRHRALPGIGQRTEWNLPRRTKSRKWVHLRWGRLGLLHYLGRKGFHEDEIEKSISDGRWTIERDVILDKYGLLLTEKRRKIAEKKIREKEMKEKKAVGRVDFSFRSPKLKIPGTSTRSKTTNVYRPYSTFHPVLPCNPTYWKNRDLRVMAPEGIGYWSSVDEEGRKTIILVYDPPRNMKHDKTKEVTPSLTFMPRAMEFESYTDEELWRTAEPDESYLDPPPPLLSKRQLKAEKKAAKKQRLKDKKNKLQEKLAHEGDDPVDEKGYETASSYNSDAEYDEEYEKKLRDDYESPQQYSRDRDFARKYSLSTMDLVYRYISKVPTSELQQDDSLIPSVLTRLTLDDLWQLFAELRMMLDQIDADLGAGLHAHLLEGVGLMTRQNVGWIRSTLQELSEWTGNMAKTSNILSGPPQLAEELAELTADLQSLQARAEQSLNLLVASTGLAQSTLVINQTSGINKLTELAFFFVPLSFITSVFSMQVAELTDTPPKIWTWGLSLGLVFIVTYLIRCVVRSPSVRILAMGARVTMLNRFTSSQSRSASRRLNSVGNRAIAQFFFFFLSVVALFVLLVIGILVFLFLVYFGIWVAASGTALYYIITRWPEPAVLAPCFVSIALSAIGASATWYWREEIDQSTTRFFLGLLQKMKDLFPESWWLDNVDDDDLAQEGVKTYGRQAILLSTAG</sequence>